<sequence length="67" mass="7375">MRMLMNTLDFSSIMGIVKESDLLGSLWLLLQGMVGIFLVMLVILLVVVVLGRTTGAHRGNGENSRKE</sequence>
<keyword evidence="1" id="KW-0472">Membrane</keyword>
<dbReference type="EMBL" id="CP135996">
    <property type="protein sequence ID" value="WOC32577.1"/>
    <property type="molecule type" value="Genomic_DNA"/>
</dbReference>
<dbReference type="KEGG" id="carl:PXC00_01530"/>
<proteinExistence type="predicted"/>
<accession>A0AA97DAE5</accession>
<name>A0AA97DAE5_9FIRM</name>
<evidence type="ECO:0000256" key="1">
    <source>
        <dbReference type="SAM" id="Phobius"/>
    </source>
</evidence>
<protein>
    <submittedName>
        <fullName evidence="2">Uncharacterized protein</fullName>
    </submittedName>
</protein>
<reference evidence="2 3" key="1">
    <citation type="submission" date="2024-06" db="EMBL/GenBank/DDBJ databases">
        <title>Caproicibacterium argilliputei sp. nov, a novel caproic acid producing anaerobic bacterium isolated from pit mud.</title>
        <authorList>
            <person name="Xia S."/>
        </authorList>
    </citation>
    <scope>NUCLEOTIDE SEQUENCE [LARGE SCALE GENOMIC DNA]</scope>
    <source>
        <strain evidence="2 3">ZCY20-5</strain>
    </source>
</reference>
<dbReference type="Proteomes" id="UP001300604">
    <property type="component" value="Chromosome"/>
</dbReference>
<evidence type="ECO:0000313" key="3">
    <source>
        <dbReference type="Proteomes" id="UP001300604"/>
    </source>
</evidence>
<evidence type="ECO:0000313" key="2">
    <source>
        <dbReference type="EMBL" id="WOC32577.1"/>
    </source>
</evidence>
<feature type="transmembrane region" description="Helical" evidence="1">
    <location>
        <begin position="26"/>
        <end position="50"/>
    </location>
</feature>
<reference evidence="3" key="2">
    <citation type="submission" date="2024-06" db="EMBL/GenBank/DDBJ databases">
        <title>Caproicibacterium argilliputei sp. nov, a novel caproic acid producing anaerobic bacterium isolated from pit mud.</title>
        <authorList>
            <person name="Zeng C."/>
        </authorList>
    </citation>
    <scope>NUCLEOTIDE SEQUENCE [LARGE SCALE GENOMIC DNA]</scope>
    <source>
        <strain evidence="3">ZCY20-5</strain>
    </source>
</reference>
<keyword evidence="1" id="KW-0812">Transmembrane</keyword>
<organism evidence="2 3">
    <name type="scientific">Caproicibacterium argilliputei</name>
    <dbReference type="NCBI Taxonomy" id="3030016"/>
    <lineage>
        <taxon>Bacteria</taxon>
        <taxon>Bacillati</taxon>
        <taxon>Bacillota</taxon>
        <taxon>Clostridia</taxon>
        <taxon>Eubacteriales</taxon>
        <taxon>Oscillospiraceae</taxon>
        <taxon>Caproicibacterium</taxon>
    </lineage>
</organism>
<dbReference type="AlphaFoldDB" id="A0AA97DAE5"/>
<keyword evidence="1" id="KW-1133">Transmembrane helix</keyword>
<dbReference type="RefSeq" id="WP_316935045.1">
    <property type="nucleotide sequence ID" value="NZ_CP135996.1"/>
</dbReference>
<reference evidence="3" key="3">
    <citation type="submission" date="2024-06" db="EMBL/GenBank/DDBJ databases">
        <authorList>
            <person name="Zeng C."/>
        </authorList>
    </citation>
    <scope>NUCLEOTIDE SEQUENCE [LARGE SCALE GENOMIC DNA]</scope>
    <source>
        <strain evidence="3">ZCY20-5</strain>
    </source>
</reference>
<keyword evidence="3" id="KW-1185">Reference proteome</keyword>
<gene>
    <name evidence="2" type="ORF">PXC00_01530</name>
</gene>